<dbReference type="EMBL" id="JARJBC010000007">
    <property type="protein sequence ID" value="MDF3290194.1"/>
    <property type="molecule type" value="Genomic_DNA"/>
</dbReference>
<protein>
    <submittedName>
        <fullName evidence="2">Uncharacterized protein</fullName>
    </submittedName>
</protein>
<name>A0ABT5ZK38_9ACTN</name>
<dbReference type="RefSeq" id="WP_276093648.1">
    <property type="nucleotide sequence ID" value="NZ_JARJBC010000007.1"/>
</dbReference>
<sequence length="159" mass="17254">MQREGPSESGGGELSTEDLVRAPAGGDETEAEAPTLPGESTGATPGTAETEETGRTENEEAETTTAAEEETPALLTGEDAEEFRDRWQKIQGDFVDDPRDAVHAADGLVADVMRTLAARFAKHKEGLEEQWHRGGEVGTEDLRLALRHYRAFFNRLLGT</sequence>
<dbReference type="Proteomes" id="UP001216579">
    <property type="component" value="Unassembled WGS sequence"/>
</dbReference>
<reference evidence="2 3" key="1">
    <citation type="submission" date="2023-03" db="EMBL/GenBank/DDBJ databases">
        <title>Draft genome sequence of Streptomyces sp. RB6PN23 isolated from peat swamp forest in Thailand.</title>
        <authorList>
            <person name="Klaysubun C."/>
            <person name="Duangmal K."/>
        </authorList>
    </citation>
    <scope>NUCLEOTIDE SEQUENCE [LARGE SCALE GENOMIC DNA]</scope>
    <source>
        <strain evidence="2 3">RB6PN23</strain>
    </source>
</reference>
<accession>A0ABT5ZK38</accession>
<gene>
    <name evidence="2" type="ORF">P3G67_13245</name>
</gene>
<keyword evidence="3" id="KW-1185">Reference proteome</keyword>
<evidence type="ECO:0000313" key="3">
    <source>
        <dbReference type="Proteomes" id="UP001216579"/>
    </source>
</evidence>
<proteinExistence type="predicted"/>
<evidence type="ECO:0000313" key="2">
    <source>
        <dbReference type="EMBL" id="MDF3290194.1"/>
    </source>
</evidence>
<feature type="compositionally biased region" description="Acidic residues" evidence="1">
    <location>
        <begin position="59"/>
        <end position="71"/>
    </location>
</feature>
<feature type="region of interest" description="Disordered" evidence="1">
    <location>
        <begin position="1"/>
        <end position="80"/>
    </location>
</feature>
<organism evidence="2 3">
    <name type="scientific">Streptomyces silvisoli</name>
    <dbReference type="NCBI Taxonomy" id="3034235"/>
    <lineage>
        <taxon>Bacteria</taxon>
        <taxon>Bacillati</taxon>
        <taxon>Actinomycetota</taxon>
        <taxon>Actinomycetes</taxon>
        <taxon>Kitasatosporales</taxon>
        <taxon>Streptomycetaceae</taxon>
        <taxon>Streptomyces</taxon>
    </lineage>
</organism>
<evidence type="ECO:0000256" key="1">
    <source>
        <dbReference type="SAM" id="MobiDB-lite"/>
    </source>
</evidence>
<comment type="caution">
    <text evidence="2">The sequence shown here is derived from an EMBL/GenBank/DDBJ whole genome shotgun (WGS) entry which is preliminary data.</text>
</comment>